<keyword evidence="3" id="KW-1185">Reference proteome</keyword>
<protein>
    <submittedName>
        <fullName evidence="2">Uncharacterized protein</fullName>
    </submittedName>
</protein>
<dbReference type="Proteomes" id="UP000595691">
    <property type="component" value="Chromosome"/>
</dbReference>
<feature type="transmembrane region" description="Helical" evidence="1">
    <location>
        <begin position="6"/>
        <end position="28"/>
    </location>
</feature>
<dbReference type="RefSeq" id="WP_202777577.1">
    <property type="nucleotide sequence ID" value="NZ_CP065425.1"/>
</dbReference>
<organism evidence="2 3">
    <name type="scientific">Heyndrickxia vini</name>
    <dbReference type="NCBI Taxonomy" id="1476025"/>
    <lineage>
        <taxon>Bacteria</taxon>
        <taxon>Bacillati</taxon>
        <taxon>Bacillota</taxon>
        <taxon>Bacilli</taxon>
        <taxon>Bacillales</taxon>
        <taxon>Bacillaceae</taxon>
        <taxon>Heyndrickxia</taxon>
    </lineage>
</organism>
<sequence length="129" mass="14962">MRGKAFVFLLGIILLVLIFSALGGMKYFSKRSDSTHYKVTDSQITVDEKKHSEDWKKTWIIVHDPNNSPSEKFEIIIEDKNTWNLINIKTNYFASYEKKGSIKKVNDKKAPYHLSQIVYPDNPDNIPLN</sequence>
<keyword evidence="1" id="KW-0812">Transmembrane</keyword>
<reference evidence="2 3" key="1">
    <citation type="submission" date="2020-11" db="EMBL/GenBank/DDBJ databases">
        <title>Taxonomic evaluation of the Bacillus sporothermodurans group of bacteria based on whole genome sequences.</title>
        <authorList>
            <person name="Fiedler G."/>
            <person name="Herbstmann A.-D."/>
            <person name="Doll E."/>
            <person name="Wenning M."/>
            <person name="Brinks E."/>
            <person name="Kabisch J."/>
            <person name="Breitenwieser F."/>
            <person name="Lappann M."/>
            <person name="Boehnlein C."/>
            <person name="Franz C."/>
        </authorList>
    </citation>
    <scope>NUCLEOTIDE SEQUENCE [LARGE SCALE GENOMIC DNA]</scope>
    <source>
        <strain evidence="2 3">JCM 19841</strain>
    </source>
</reference>
<gene>
    <name evidence="2" type="ORF">I5776_17270</name>
</gene>
<evidence type="ECO:0000313" key="2">
    <source>
        <dbReference type="EMBL" id="QQZ08760.1"/>
    </source>
</evidence>
<keyword evidence="1" id="KW-0472">Membrane</keyword>
<dbReference type="EMBL" id="CP065425">
    <property type="protein sequence ID" value="QQZ08760.1"/>
    <property type="molecule type" value="Genomic_DNA"/>
</dbReference>
<evidence type="ECO:0000313" key="3">
    <source>
        <dbReference type="Proteomes" id="UP000595691"/>
    </source>
</evidence>
<name>A0ABX7E098_9BACI</name>
<proteinExistence type="predicted"/>
<evidence type="ECO:0000256" key="1">
    <source>
        <dbReference type="SAM" id="Phobius"/>
    </source>
</evidence>
<accession>A0ABX7E098</accession>
<keyword evidence="1" id="KW-1133">Transmembrane helix</keyword>